<dbReference type="Proteomes" id="UP000479293">
    <property type="component" value="Unassembled WGS sequence"/>
</dbReference>
<dbReference type="Pfam" id="PF10988">
    <property type="entry name" value="DUF2807"/>
    <property type="match status" value="1"/>
</dbReference>
<feature type="domain" description="Putative auto-transporter adhesin head GIN" evidence="1">
    <location>
        <begin position="70"/>
        <end position="231"/>
    </location>
</feature>
<name>A0A7C9BIE1_9BACT</name>
<evidence type="ECO:0000313" key="2">
    <source>
        <dbReference type="EMBL" id="MPR33695.1"/>
    </source>
</evidence>
<keyword evidence="3" id="KW-1185">Reference proteome</keyword>
<evidence type="ECO:0000259" key="1">
    <source>
        <dbReference type="Pfam" id="PF10988"/>
    </source>
</evidence>
<accession>A0A7C9BIE1</accession>
<dbReference type="Gene3D" id="2.160.20.120">
    <property type="match status" value="1"/>
</dbReference>
<reference evidence="2 3" key="1">
    <citation type="submission" date="2019-10" db="EMBL/GenBank/DDBJ databases">
        <title>Draft Genome Sequence of Cytophagaceae sp. SJW1-29.</title>
        <authorList>
            <person name="Choi A."/>
        </authorList>
    </citation>
    <scope>NUCLEOTIDE SEQUENCE [LARGE SCALE GENOMIC DNA]</scope>
    <source>
        <strain evidence="2 3">SJW1-29</strain>
    </source>
</reference>
<protein>
    <recommendedName>
        <fullName evidence="1">Putative auto-transporter adhesin head GIN domain-containing protein</fullName>
    </recommendedName>
</protein>
<gene>
    <name evidence="2" type="ORF">GBK04_10015</name>
</gene>
<dbReference type="InterPro" id="IPR021255">
    <property type="entry name" value="DUF2807"/>
</dbReference>
<dbReference type="AlphaFoldDB" id="A0A7C9BIE1"/>
<comment type="caution">
    <text evidence="2">The sequence shown here is derived from an EMBL/GenBank/DDBJ whole genome shotgun (WGS) entry which is preliminary data.</text>
</comment>
<sequence>MLLWAMSLTSYFLPSHQHIIHTTMKKLVYVLSLTLGIFLFLTSCKSDSPDIKMVEGKGPAIDSLIAINGFAHIQVKGSPTVYLYQGNTFEVRLSGSKNLLPLVNVYWRTPFLVIETPEDVMIRNNNLELHVQLPVLMGVENIGTGLVESKTDFTCESLIALTNNTGELRLTGKTKSLTASMYATGTLHLEQMQAEKVTVDISGKGTAKVNAEKTLYGWLDGSGKVLYKGNPRVGVEITGTGTVLPF</sequence>
<proteinExistence type="predicted"/>
<evidence type="ECO:0000313" key="3">
    <source>
        <dbReference type="Proteomes" id="UP000479293"/>
    </source>
</evidence>
<dbReference type="EMBL" id="WHLY01000002">
    <property type="protein sequence ID" value="MPR33695.1"/>
    <property type="molecule type" value="Genomic_DNA"/>
</dbReference>
<organism evidence="2 3">
    <name type="scientific">Salmonirosea aquatica</name>
    <dbReference type="NCBI Taxonomy" id="2654236"/>
    <lineage>
        <taxon>Bacteria</taxon>
        <taxon>Pseudomonadati</taxon>
        <taxon>Bacteroidota</taxon>
        <taxon>Cytophagia</taxon>
        <taxon>Cytophagales</taxon>
        <taxon>Spirosomataceae</taxon>
        <taxon>Salmonirosea</taxon>
    </lineage>
</organism>